<sequence>MIEFVSGDFFDFDADIRVNTVNCVGVMGAGVALAFKEKYPEMFKQYAKECKLGLIKPGVPSVWVNNDMFSKEIEIINFPTKDDWRKKSEYEYVESGLKWLSNYLKQKKSSTITLPALGCGHGKLDWERVKHLIETYLSDSQHKILVFEPHSSKNAGRVQSNTIENNRLLEQVNVITITSESLHYPDRLKLYTEKDLYLFNSSGASVKNYDVSIISSSKPNSSEIVVIEKLVDFCEDHQLSVLFGCSAFEKKMAFEATKRGIDVGVFMPTNIFSSAQKASLVDDLENLTLLSIGSPFVSFDKKAYMPSVLSRLFIAGKTVFTTNRLEWLLKQSKYVNNSGSKFYYLDGTLSEKDKLAINSIAATKIEFENGNIRLNEPKP</sequence>
<dbReference type="PROSITE" id="PS51154">
    <property type="entry name" value="MACRO"/>
    <property type="match status" value="1"/>
</dbReference>
<dbReference type="EMBL" id="JAHGUI010000114">
    <property type="protein sequence ID" value="MBT2920570.1"/>
    <property type="molecule type" value="Genomic_DNA"/>
</dbReference>
<evidence type="ECO:0000259" key="2">
    <source>
        <dbReference type="PROSITE" id="PS51154"/>
    </source>
</evidence>
<organism evidence="3 4">
    <name type="scientific">Vibrio anguillarum</name>
    <name type="common">Listonella anguillarum</name>
    <dbReference type="NCBI Taxonomy" id="55601"/>
    <lineage>
        <taxon>Bacteria</taxon>
        <taxon>Pseudomonadati</taxon>
        <taxon>Pseudomonadota</taxon>
        <taxon>Gammaproteobacteria</taxon>
        <taxon>Vibrionales</taxon>
        <taxon>Vibrionaceae</taxon>
        <taxon>Vibrio</taxon>
    </lineage>
</organism>
<evidence type="ECO:0000256" key="1">
    <source>
        <dbReference type="ARBA" id="ARBA00035885"/>
    </source>
</evidence>
<dbReference type="SMART" id="SM00506">
    <property type="entry name" value="A1pp"/>
    <property type="match status" value="1"/>
</dbReference>
<accession>A0ABD4QZD3</accession>
<dbReference type="Pfam" id="PF01661">
    <property type="entry name" value="Macro"/>
    <property type="match status" value="1"/>
</dbReference>
<feature type="domain" description="Macro" evidence="2">
    <location>
        <begin position="1"/>
        <end position="155"/>
    </location>
</feature>
<dbReference type="InterPro" id="IPR043472">
    <property type="entry name" value="Macro_dom-like"/>
</dbReference>
<reference evidence="3 4" key="1">
    <citation type="journal article" date="2017" name="J. Fish Dis.">
        <title>Comparative assessment of Vibrio virulence in marine fish larvae.</title>
        <authorList>
            <person name="Ronneseth A."/>
            <person name="Castillo D."/>
            <person name="D'Alvise P."/>
            <person name="Tonnesen O."/>
            <person name="Haugland G."/>
            <person name="Grotkjaer T."/>
            <person name="Engell-Sorensen K."/>
            <person name="Norremark L."/>
            <person name="Bergh O."/>
            <person name="Wergeland H.I."/>
            <person name="Gram L."/>
        </authorList>
    </citation>
    <scope>NUCLEOTIDE SEQUENCE [LARGE SCALE GENOMIC DNA]</scope>
    <source>
        <strain evidence="3 4">90-11-286</strain>
    </source>
</reference>
<dbReference type="Gene3D" id="3.40.220.10">
    <property type="entry name" value="Leucine Aminopeptidase, subunit E, domain 1"/>
    <property type="match status" value="1"/>
</dbReference>
<dbReference type="PANTHER" id="PTHR12521:SF0">
    <property type="entry name" value="ADP-RIBOSE GLYCOHYDROLASE OARD1"/>
    <property type="match status" value="1"/>
</dbReference>
<evidence type="ECO:0000313" key="4">
    <source>
        <dbReference type="Proteomes" id="UP000078309"/>
    </source>
</evidence>
<gene>
    <name evidence="3" type="ORF">PL14_18050</name>
</gene>
<comment type="caution">
    <text evidence="3">The sequence shown here is derived from an EMBL/GenBank/DDBJ whole genome shotgun (WGS) entry which is preliminary data.</text>
</comment>
<dbReference type="AlphaFoldDB" id="A0ABD4QZD3"/>
<dbReference type="SUPFAM" id="SSF52949">
    <property type="entry name" value="Macro domain-like"/>
    <property type="match status" value="1"/>
</dbReference>
<comment type="catalytic activity">
    <reaction evidence="1">
        <text>an N-(ADP-alpha-D-ribosyl)-thymidine in DNA + H2O = a thymidine in DNA + ADP-D-ribose</text>
        <dbReference type="Rhea" id="RHEA:71655"/>
        <dbReference type="Rhea" id="RHEA-COMP:13556"/>
        <dbReference type="Rhea" id="RHEA-COMP:18051"/>
        <dbReference type="ChEBI" id="CHEBI:15377"/>
        <dbReference type="ChEBI" id="CHEBI:57967"/>
        <dbReference type="ChEBI" id="CHEBI:137386"/>
        <dbReference type="ChEBI" id="CHEBI:191199"/>
    </reaction>
    <physiologicalReaction direction="left-to-right" evidence="1">
        <dbReference type="Rhea" id="RHEA:71656"/>
    </physiologicalReaction>
</comment>
<protein>
    <submittedName>
        <fullName evidence="3">Macro domain-containing protein</fullName>
    </submittedName>
</protein>
<evidence type="ECO:0000313" key="3">
    <source>
        <dbReference type="EMBL" id="MBT2920570.1"/>
    </source>
</evidence>
<proteinExistence type="predicted"/>
<name>A0ABD4QZD3_VIBAN</name>
<dbReference type="CDD" id="cd02901">
    <property type="entry name" value="Macro_Poa1p-like"/>
    <property type="match status" value="1"/>
</dbReference>
<dbReference type="InterPro" id="IPR002589">
    <property type="entry name" value="Macro_dom"/>
</dbReference>
<dbReference type="InterPro" id="IPR050892">
    <property type="entry name" value="ADP-ribose_metab_enzymes"/>
</dbReference>
<dbReference type="RefSeq" id="WP_064626952.1">
    <property type="nucleotide sequence ID" value="NZ_CP022102.1"/>
</dbReference>
<dbReference type="Proteomes" id="UP000078309">
    <property type="component" value="Unassembled WGS sequence"/>
</dbReference>
<dbReference type="PANTHER" id="PTHR12521">
    <property type="entry name" value="PROTEIN C6ORF130"/>
    <property type="match status" value="1"/>
</dbReference>